<comment type="subcellular location">
    <subcellularLocation>
        <location evidence="1">Cell membrane</location>
        <topology evidence="1">Multi-pass membrane protein</topology>
    </subcellularLocation>
</comment>
<evidence type="ECO:0000256" key="9">
    <source>
        <dbReference type="SAM" id="Phobius"/>
    </source>
</evidence>
<dbReference type="InterPro" id="IPR001173">
    <property type="entry name" value="Glyco_trans_2-like"/>
</dbReference>
<keyword evidence="7 9" id="KW-0472">Membrane</keyword>
<evidence type="ECO:0000256" key="3">
    <source>
        <dbReference type="ARBA" id="ARBA00022676"/>
    </source>
</evidence>
<dbReference type="InterPro" id="IPR029044">
    <property type="entry name" value="Nucleotide-diphossugar_trans"/>
</dbReference>
<feature type="transmembrane region" description="Helical" evidence="9">
    <location>
        <begin position="266"/>
        <end position="291"/>
    </location>
</feature>
<dbReference type="CDD" id="cd04187">
    <property type="entry name" value="DPM1_like_bac"/>
    <property type="match status" value="1"/>
</dbReference>
<dbReference type="InterPro" id="IPR050256">
    <property type="entry name" value="Glycosyltransferase_2"/>
</dbReference>
<protein>
    <submittedName>
        <fullName evidence="11">Bactoprenol glucosyl transferase</fullName>
    </submittedName>
</protein>
<dbReference type="Proteomes" id="UP000175616">
    <property type="component" value="Unassembled WGS sequence"/>
</dbReference>
<evidence type="ECO:0000256" key="7">
    <source>
        <dbReference type="ARBA" id="ARBA00023136"/>
    </source>
</evidence>
<keyword evidence="5 9" id="KW-0812">Transmembrane</keyword>
<accession>A0A1E7YQN9</accession>
<evidence type="ECO:0000256" key="8">
    <source>
        <dbReference type="ARBA" id="ARBA00038152"/>
    </source>
</evidence>
<gene>
    <name evidence="11" type="ORF">BAE27_02610</name>
</gene>
<name>A0A1E7YQN9_9PROT</name>
<sequence>MTTDHPEVSLVVPCHNEAGNLSALYERVLAVMEQTGKSWELVCVNDGSKDDTLDHLLTLHRKDNRVVVIDLSRNFGKEAALTAGLDHAQGDCAIPLDADLQDPPELIPELLAKWQEGYDVVNAVRLSRKGESWLKRASAHAFYRFINRMSDIPIPEDTGDFRLLSRPVLEALRKLPERRRFMKGLFAWVGFRTTAVYYHRDPRLSGTTTWNYWKLWNFAIEGITSFSKVPLQLAAHLGLIVSGLAFLYAIYLIIGTLVYGNPVKGYPSMMVTLLFLGGVQLIALGVIGEYLGRIYEETKGRPVYFVRSVSDNSECHSRDANAPD</sequence>
<proteinExistence type="inferred from homology"/>
<dbReference type="EMBL" id="LZYE01000053">
    <property type="protein sequence ID" value="OFC38244.1"/>
    <property type="molecule type" value="Genomic_DNA"/>
</dbReference>
<evidence type="ECO:0000256" key="6">
    <source>
        <dbReference type="ARBA" id="ARBA00022989"/>
    </source>
</evidence>
<evidence type="ECO:0000256" key="5">
    <source>
        <dbReference type="ARBA" id="ARBA00022692"/>
    </source>
</evidence>
<feature type="transmembrane region" description="Helical" evidence="9">
    <location>
        <begin position="233"/>
        <end position="254"/>
    </location>
</feature>
<dbReference type="AlphaFoldDB" id="A0A1E7YQN9"/>
<feature type="domain" description="Glycosyltransferase 2-like" evidence="10">
    <location>
        <begin position="9"/>
        <end position="172"/>
    </location>
</feature>
<dbReference type="PANTHER" id="PTHR48090">
    <property type="entry name" value="UNDECAPRENYL-PHOSPHATE 4-DEOXY-4-FORMAMIDO-L-ARABINOSE TRANSFERASE-RELATED"/>
    <property type="match status" value="1"/>
</dbReference>
<organism evidence="11 12">
    <name type="scientific">Acidithiobacillus caldus</name>
    <dbReference type="NCBI Taxonomy" id="33059"/>
    <lineage>
        <taxon>Bacteria</taxon>
        <taxon>Pseudomonadati</taxon>
        <taxon>Pseudomonadota</taxon>
        <taxon>Acidithiobacillia</taxon>
        <taxon>Acidithiobacillales</taxon>
        <taxon>Acidithiobacillaceae</taxon>
        <taxon>Acidithiobacillus</taxon>
    </lineage>
</organism>
<keyword evidence="6 9" id="KW-1133">Transmembrane helix</keyword>
<evidence type="ECO:0000256" key="2">
    <source>
        <dbReference type="ARBA" id="ARBA00022475"/>
    </source>
</evidence>
<comment type="similarity">
    <text evidence="8">Belongs to the glycosyltransferase 2 family. GtrB subfamily.</text>
</comment>
<evidence type="ECO:0000259" key="10">
    <source>
        <dbReference type="Pfam" id="PF00535"/>
    </source>
</evidence>
<evidence type="ECO:0000256" key="4">
    <source>
        <dbReference type="ARBA" id="ARBA00022679"/>
    </source>
</evidence>
<keyword evidence="2" id="KW-1003">Cell membrane</keyword>
<dbReference type="Pfam" id="PF00535">
    <property type="entry name" value="Glycos_transf_2"/>
    <property type="match status" value="1"/>
</dbReference>
<keyword evidence="3" id="KW-0328">Glycosyltransferase</keyword>
<dbReference type="FunFam" id="3.90.550.10:FF:000079">
    <property type="entry name" value="Probable glycosyl transferase"/>
    <property type="match status" value="1"/>
</dbReference>
<reference evidence="11 12" key="1">
    <citation type="submission" date="2016-06" db="EMBL/GenBank/DDBJ databases">
        <title>Gene turnover analysis identifies the evolutionary adaptation of the extremophile Acidithiobacillus caldus.</title>
        <authorList>
            <person name="Zhang X."/>
        </authorList>
    </citation>
    <scope>NUCLEOTIDE SEQUENCE [LARGE SCALE GENOMIC DNA]</scope>
    <source>
        <strain evidence="11 12">DX</strain>
    </source>
</reference>
<dbReference type="GO" id="GO:0016757">
    <property type="term" value="F:glycosyltransferase activity"/>
    <property type="evidence" value="ECO:0007669"/>
    <property type="project" value="UniProtKB-KW"/>
</dbReference>
<evidence type="ECO:0000313" key="11">
    <source>
        <dbReference type="EMBL" id="OFC38244.1"/>
    </source>
</evidence>
<dbReference type="GO" id="GO:0005886">
    <property type="term" value="C:plasma membrane"/>
    <property type="evidence" value="ECO:0007669"/>
    <property type="project" value="UniProtKB-SubCell"/>
</dbReference>
<dbReference type="Gene3D" id="3.90.550.10">
    <property type="entry name" value="Spore Coat Polysaccharide Biosynthesis Protein SpsA, Chain A"/>
    <property type="match status" value="1"/>
</dbReference>
<comment type="caution">
    <text evidence="11">The sequence shown here is derived from an EMBL/GenBank/DDBJ whole genome shotgun (WGS) entry which is preliminary data.</text>
</comment>
<evidence type="ECO:0000313" key="12">
    <source>
        <dbReference type="Proteomes" id="UP000175616"/>
    </source>
</evidence>
<dbReference type="PANTHER" id="PTHR48090:SF1">
    <property type="entry name" value="PROPHAGE BACTOPRENOL GLUCOSYL TRANSFERASE HOMOLOG"/>
    <property type="match status" value="1"/>
</dbReference>
<keyword evidence="4 11" id="KW-0808">Transferase</keyword>
<dbReference type="SUPFAM" id="SSF53448">
    <property type="entry name" value="Nucleotide-diphospho-sugar transferases"/>
    <property type="match status" value="1"/>
</dbReference>
<evidence type="ECO:0000256" key="1">
    <source>
        <dbReference type="ARBA" id="ARBA00004651"/>
    </source>
</evidence>